<keyword evidence="2" id="KW-1185">Reference proteome</keyword>
<evidence type="ECO:0000313" key="2">
    <source>
        <dbReference type="Proteomes" id="UP000732193"/>
    </source>
</evidence>
<name>A0AAE2VXF5_9RHOB</name>
<accession>A0AAE2VXF5</accession>
<organism evidence="1 2">
    <name type="scientific">Sulfitobacter geojensis</name>
    <dbReference type="NCBI Taxonomy" id="1342299"/>
    <lineage>
        <taxon>Bacteria</taxon>
        <taxon>Pseudomonadati</taxon>
        <taxon>Pseudomonadota</taxon>
        <taxon>Alphaproteobacteria</taxon>
        <taxon>Rhodobacterales</taxon>
        <taxon>Roseobacteraceae</taxon>
        <taxon>Sulfitobacter</taxon>
    </lineage>
</organism>
<protein>
    <submittedName>
        <fullName evidence="1">Uncharacterized protein</fullName>
    </submittedName>
</protein>
<reference evidence="1 2" key="1">
    <citation type="submission" date="2021-01" db="EMBL/GenBank/DDBJ databases">
        <title>Diatom-associated Roseobacters Show Island Model of Population Structure.</title>
        <authorList>
            <person name="Qu L."/>
            <person name="Feng X."/>
            <person name="Chen Y."/>
            <person name="Li L."/>
            <person name="Wang X."/>
            <person name="Hu Z."/>
            <person name="Wang H."/>
            <person name="Luo H."/>
        </authorList>
    </citation>
    <scope>NUCLEOTIDE SEQUENCE [LARGE SCALE GENOMIC DNA]</scope>
    <source>
        <strain evidence="1 2">TR60-84</strain>
    </source>
</reference>
<dbReference type="AlphaFoldDB" id="A0AAE2VXF5"/>
<sequence>MNKSGRDALAETHDVLSGLRHFLIAVEESAQSDVNAELRQIEKSLGNVVSEIDVITGPDFPSNADDDRLFEPLQKRMTG</sequence>
<dbReference type="Proteomes" id="UP000732193">
    <property type="component" value="Unassembled WGS sequence"/>
</dbReference>
<gene>
    <name evidence="1" type="ORF">JQV55_08340</name>
</gene>
<comment type="caution">
    <text evidence="1">The sequence shown here is derived from an EMBL/GenBank/DDBJ whole genome shotgun (WGS) entry which is preliminary data.</text>
</comment>
<dbReference type="RefSeq" id="WP_203241947.1">
    <property type="nucleotide sequence ID" value="NZ_JAFBRH010000002.1"/>
</dbReference>
<evidence type="ECO:0000313" key="1">
    <source>
        <dbReference type="EMBL" id="MBM1713567.1"/>
    </source>
</evidence>
<proteinExistence type="predicted"/>
<dbReference type="EMBL" id="JAFBRM010000002">
    <property type="protein sequence ID" value="MBM1713567.1"/>
    <property type="molecule type" value="Genomic_DNA"/>
</dbReference>